<sequence length="193" mass="21577">MRLNYSSNSLIFGVLATAATAVVYGAPLNNAGTSVINISNSSFTTNSSTSAEETLHARGVLHSRTTGRRKIQMKFKKPNAAPLGSHPPTPPRVKEILKDVVTDWLQYEKQPSDIELDFLNEFKGNMGEKYTVMMGSEVWKEKCRSPWSCEVQLVDYGDEYDGAPPVGWQWDIVNDEEVLHVMSDSRLLPPYTH</sequence>
<organism evidence="2 3">
    <name type="scientific">Lentinula edodes</name>
    <name type="common">Shiitake mushroom</name>
    <name type="synonym">Lentinus edodes</name>
    <dbReference type="NCBI Taxonomy" id="5353"/>
    <lineage>
        <taxon>Eukaryota</taxon>
        <taxon>Fungi</taxon>
        <taxon>Dikarya</taxon>
        <taxon>Basidiomycota</taxon>
        <taxon>Agaricomycotina</taxon>
        <taxon>Agaricomycetes</taxon>
        <taxon>Agaricomycetidae</taxon>
        <taxon>Agaricales</taxon>
        <taxon>Marasmiineae</taxon>
        <taxon>Omphalotaceae</taxon>
        <taxon>Lentinula</taxon>
    </lineage>
</organism>
<feature type="signal peptide" evidence="1">
    <location>
        <begin position="1"/>
        <end position="25"/>
    </location>
</feature>
<comment type="caution">
    <text evidence="2">The sequence shown here is derived from an EMBL/GenBank/DDBJ whole genome shotgun (WGS) entry which is preliminary data.</text>
</comment>
<name>A0A1Q3ERM3_LENED</name>
<evidence type="ECO:0000313" key="2">
    <source>
        <dbReference type="EMBL" id="GAW09851.1"/>
    </source>
</evidence>
<evidence type="ECO:0000313" key="3">
    <source>
        <dbReference type="Proteomes" id="UP000188533"/>
    </source>
</evidence>
<reference evidence="2 3" key="1">
    <citation type="submission" date="2016-08" db="EMBL/GenBank/DDBJ databases">
        <authorList>
            <consortium name="Lentinula edodes genome sequencing consortium"/>
            <person name="Sakamoto Y."/>
            <person name="Nakade K."/>
            <person name="Sato S."/>
            <person name="Yoshida Y."/>
            <person name="Miyazaki K."/>
            <person name="Natsume S."/>
            <person name="Konno N."/>
        </authorList>
    </citation>
    <scope>NUCLEOTIDE SEQUENCE [LARGE SCALE GENOMIC DNA]</scope>
    <source>
        <strain evidence="2 3">NBRC 111202</strain>
    </source>
</reference>
<dbReference type="Proteomes" id="UP000188533">
    <property type="component" value="Unassembled WGS sequence"/>
</dbReference>
<gene>
    <name evidence="2" type="ORF">LENED_012051</name>
</gene>
<proteinExistence type="predicted"/>
<keyword evidence="1" id="KW-0732">Signal</keyword>
<accession>A0A1Q3ERM3</accession>
<reference evidence="2 3" key="2">
    <citation type="submission" date="2017-02" db="EMBL/GenBank/DDBJ databases">
        <title>A genome survey and senescence transcriptome analysis in Lentinula edodes.</title>
        <authorList>
            <person name="Sakamoto Y."/>
            <person name="Nakade K."/>
            <person name="Sato S."/>
            <person name="Yoshida Y."/>
            <person name="Miyazaki K."/>
            <person name="Natsume S."/>
            <person name="Konno N."/>
        </authorList>
    </citation>
    <scope>NUCLEOTIDE SEQUENCE [LARGE SCALE GENOMIC DNA]</scope>
    <source>
        <strain evidence="2 3">NBRC 111202</strain>
    </source>
</reference>
<feature type="chain" id="PRO_5012094676" evidence="1">
    <location>
        <begin position="26"/>
        <end position="193"/>
    </location>
</feature>
<evidence type="ECO:0000256" key="1">
    <source>
        <dbReference type="SAM" id="SignalP"/>
    </source>
</evidence>
<dbReference type="AlphaFoldDB" id="A0A1Q3ERM3"/>
<keyword evidence="3" id="KW-1185">Reference proteome</keyword>
<dbReference type="EMBL" id="BDGU01001357">
    <property type="protein sequence ID" value="GAW09851.1"/>
    <property type="molecule type" value="Genomic_DNA"/>
</dbReference>
<protein>
    <submittedName>
        <fullName evidence="2">Uncharacterized protein</fullName>
    </submittedName>
</protein>